<organism evidence="5 6">
    <name type="scientific">Dyadobacter subterraneus</name>
    <dbReference type="NCBI Taxonomy" id="2773304"/>
    <lineage>
        <taxon>Bacteria</taxon>
        <taxon>Pseudomonadati</taxon>
        <taxon>Bacteroidota</taxon>
        <taxon>Cytophagia</taxon>
        <taxon>Cytophagales</taxon>
        <taxon>Spirosomataceae</taxon>
        <taxon>Dyadobacter</taxon>
    </lineage>
</organism>
<accession>A0ABR9W7Z6</accession>
<dbReference type="EMBL" id="JACYGY010000001">
    <property type="protein sequence ID" value="MBE9461592.1"/>
    <property type="molecule type" value="Genomic_DNA"/>
</dbReference>
<dbReference type="PROSITE" id="PS50110">
    <property type="entry name" value="RESPONSE_REGULATORY"/>
    <property type="match status" value="1"/>
</dbReference>
<evidence type="ECO:0000313" key="5">
    <source>
        <dbReference type="EMBL" id="MBE9461592.1"/>
    </source>
</evidence>
<evidence type="ECO:0000259" key="4">
    <source>
        <dbReference type="PROSITE" id="PS50930"/>
    </source>
</evidence>
<feature type="modified residue" description="4-aspartylphosphate" evidence="2">
    <location>
        <position position="60"/>
    </location>
</feature>
<dbReference type="RefSeq" id="WP_194119862.1">
    <property type="nucleotide sequence ID" value="NZ_JACYGY010000001.1"/>
</dbReference>
<dbReference type="Proteomes" id="UP000634134">
    <property type="component" value="Unassembled WGS sequence"/>
</dbReference>
<dbReference type="SMART" id="SM00448">
    <property type="entry name" value="REC"/>
    <property type="match status" value="1"/>
</dbReference>
<feature type="domain" description="Response regulatory" evidence="3">
    <location>
        <begin position="10"/>
        <end position="125"/>
    </location>
</feature>
<dbReference type="PANTHER" id="PTHR44591">
    <property type="entry name" value="STRESS RESPONSE REGULATOR PROTEIN 1"/>
    <property type="match status" value="1"/>
</dbReference>
<dbReference type="InterPro" id="IPR011006">
    <property type="entry name" value="CheY-like_superfamily"/>
</dbReference>
<reference evidence="6" key="1">
    <citation type="submission" date="2023-07" db="EMBL/GenBank/DDBJ databases">
        <title>Dyadobacter sp. nov 'subterranea' isolated from contaminted grondwater.</title>
        <authorList>
            <person name="Szabo I."/>
            <person name="Al-Omari J."/>
            <person name="Szerdahelyi S.G."/>
            <person name="Rado J."/>
        </authorList>
    </citation>
    <scope>NUCLEOTIDE SEQUENCE [LARGE SCALE GENOMIC DNA]</scope>
    <source>
        <strain evidence="6">UP-52</strain>
    </source>
</reference>
<dbReference type="SUPFAM" id="SSF52172">
    <property type="entry name" value="CheY-like"/>
    <property type="match status" value="1"/>
</dbReference>
<evidence type="ECO:0000256" key="2">
    <source>
        <dbReference type="PROSITE-ProRule" id="PRU00169"/>
    </source>
</evidence>
<evidence type="ECO:0000313" key="6">
    <source>
        <dbReference type="Proteomes" id="UP000634134"/>
    </source>
</evidence>
<protein>
    <submittedName>
        <fullName evidence="5">Response regulator</fullName>
    </submittedName>
</protein>
<dbReference type="InterPro" id="IPR050595">
    <property type="entry name" value="Bact_response_regulator"/>
</dbReference>
<dbReference type="CDD" id="cd17534">
    <property type="entry name" value="REC_DC-like"/>
    <property type="match status" value="1"/>
</dbReference>
<keyword evidence="1 2" id="KW-0597">Phosphoprotein</keyword>
<dbReference type="PROSITE" id="PS50930">
    <property type="entry name" value="HTH_LYTTR"/>
    <property type="match status" value="1"/>
</dbReference>
<proteinExistence type="predicted"/>
<evidence type="ECO:0000259" key="3">
    <source>
        <dbReference type="PROSITE" id="PS50110"/>
    </source>
</evidence>
<dbReference type="Gene3D" id="3.40.50.2300">
    <property type="match status" value="1"/>
</dbReference>
<name>A0ABR9W7Z6_9BACT</name>
<dbReference type="Pfam" id="PF00072">
    <property type="entry name" value="Response_reg"/>
    <property type="match status" value="1"/>
</dbReference>
<comment type="caution">
    <text evidence="5">The sequence shown here is derived from an EMBL/GenBank/DDBJ whole genome shotgun (WGS) entry which is preliminary data.</text>
</comment>
<evidence type="ECO:0000256" key="1">
    <source>
        <dbReference type="ARBA" id="ARBA00022553"/>
    </source>
</evidence>
<dbReference type="InterPro" id="IPR007492">
    <property type="entry name" value="LytTR_DNA-bd_dom"/>
</dbReference>
<sequence length="262" mass="29759">MKLNLENRIQILIVEDEAVLAMYVSDLLEAQGYAVVDVADNGREALSVYKDNRVDLLLCDINLKGDWDGIETAQQIIAFKPVPVIYLTAFSDKQTIERAKETFPAAYLTKPVRPENLNIAVDLALHNFAQGKLAVKNAEHKKPEPADKETAGKESILLINDQVFIKHNYQFVRISLDDILLLEADNTHTNILVKGQKYALRLTLGNTQQRLGFDALVRVHRSFVVNVRKITGFNDREIFIDSFTVPLGAQYKDDFMKQFRVR</sequence>
<keyword evidence="6" id="KW-1185">Reference proteome</keyword>
<dbReference type="Gene3D" id="2.40.50.1020">
    <property type="entry name" value="LytTr DNA-binding domain"/>
    <property type="match status" value="1"/>
</dbReference>
<gene>
    <name evidence="5" type="ORF">IEE83_06830</name>
</gene>
<feature type="domain" description="HTH LytTR-type" evidence="4">
    <location>
        <begin position="170"/>
        <end position="230"/>
    </location>
</feature>
<dbReference type="PANTHER" id="PTHR44591:SF3">
    <property type="entry name" value="RESPONSE REGULATORY DOMAIN-CONTAINING PROTEIN"/>
    <property type="match status" value="1"/>
</dbReference>
<dbReference type="SMART" id="SM00850">
    <property type="entry name" value="LytTR"/>
    <property type="match status" value="1"/>
</dbReference>
<dbReference type="Pfam" id="PF04397">
    <property type="entry name" value="LytTR"/>
    <property type="match status" value="1"/>
</dbReference>
<dbReference type="InterPro" id="IPR001789">
    <property type="entry name" value="Sig_transdc_resp-reg_receiver"/>
</dbReference>